<organism evidence="3 4">
    <name type="scientific">Candida glabrata</name>
    <name type="common">Yeast</name>
    <name type="synonym">Torulopsis glabrata</name>
    <dbReference type="NCBI Taxonomy" id="5478"/>
    <lineage>
        <taxon>Eukaryota</taxon>
        <taxon>Fungi</taxon>
        <taxon>Dikarya</taxon>
        <taxon>Ascomycota</taxon>
        <taxon>Saccharomycotina</taxon>
        <taxon>Saccharomycetes</taxon>
        <taxon>Saccharomycetales</taxon>
        <taxon>Saccharomycetaceae</taxon>
        <taxon>Nakaseomyces</taxon>
    </lineage>
</organism>
<proteinExistence type="inferred from homology"/>
<evidence type="ECO:0000256" key="1">
    <source>
        <dbReference type="ARBA" id="ARBA00007017"/>
    </source>
</evidence>
<dbReference type="GO" id="GO:0035753">
    <property type="term" value="P:maintenance of DNA trinucleotide repeats"/>
    <property type="evidence" value="ECO:0007669"/>
    <property type="project" value="EnsemblFungi"/>
</dbReference>
<accession>A0A0W0DP32</accession>
<dbReference type="GO" id="GO:0034398">
    <property type="term" value="P:telomere tethering at nuclear periphery"/>
    <property type="evidence" value="ECO:0007669"/>
    <property type="project" value="EnsemblFungi"/>
</dbReference>
<evidence type="ECO:0000313" key="3">
    <source>
        <dbReference type="EMBL" id="KTB03474.1"/>
    </source>
</evidence>
<dbReference type="VEuPathDB" id="FungiDB:GVI51_B04785"/>
<dbReference type="PhylomeDB" id="A0A0W0DP32"/>
<dbReference type="VEuPathDB" id="FungiDB:CAGL0B04873g"/>
<protein>
    <submittedName>
        <fullName evidence="3">Sister chromatid cohesion protein DCC1</fullName>
    </submittedName>
</protein>
<dbReference type="AlphaFoldDB" id="A0A0W0DP32"/>
<dbReference type="PANTHER" id="PTHR13395">
    <property type="entry name" value="SISTER CHROMATID COHESION PROTEIN DCC1-RELATED"/>
    <property type="match status" value="1"/>
</dbReference>
<dbReference type="InterPro" id="IPR019128">
    <property type="entry name" value="Dcc1"/>
</dbReference>
<comment type="caution">
    <text evidence="3">The sequence shown here is derived from an EMBL/GenBank/DDBJ whole genome shotgun (WGS) entry which is preliminary data.</text>
</comment>
<keyword evidence="2" id="KW-0235">DNA replication</keyword>
<dbReference type="VEuPathDB" id="FungiDB:B1J91_B04873g"/>
<comment type="similarity">
    <text evidence="1">Belongs to the DCC1 family.</text>
</comment>
<dbReference type="GO" id="GO:0034088">
    <property type="term" value="P:maintenance of mitotic sister chromatid cohesion"/>
    <property type="evidence" value="ECO:0007669"/>
    <property type="project" value="TreeGrafter"/>
</dbReference>
<dbReference type="Proteomes" id="UP000054886">
    <property type="component" value="Unassembled WGS sequence"/>
</dbReference>
<dbReference type="GO" id="GO:0000785">
    <property type="term" value="C:chromatin"/>
    <property type="evidence" value="ECO:0007669"/>
    <property type="project" value="TreeGrafter"/>
</dbReference>
<dbReference type="VEuPathDB" id="FungiDB:GW608_B04719"/>
<dbReference type="OMA" id="DSESWPF"/>
<dbReference type="PANTHER" id="PTHR13395:SF6">
    <property type="entry name" value="SISTER CHROMATID COHESION PROTEIN DCC1"/>
    <property type="match status" value="1"/>
</dbReference>
<dbReference type="GO" id="GO:0000775">
    <property type="term" value="C:chromosome, centromeric region"/>
    <property type="evidence" value="ECO:0007669"/>
    <property type="project" value="TreeGrafter"/>
</dbReference>
<dbReference type="EMBL" id="LLZZ01000119">
    <property type="protein sequence ID" value="KTB03474.1"/>
    <property type="molecule type" value="Genomic_DNA"/>
</dbReference>
<evidence type="ECO:0000256" key="2">
    <source>
        <dbReference type="ARBA" id="ARBA00022705"/>
    </source>
</evidence>
<reference evidence="3 4" key="1">
    <citation type="submission" date="2015-10" db="EMBL/GenBank/DDBJ databases">
        <title>Draft genomes sequences of Candida glabrata isolates 1A, 1B, 2A, 2B, 3A and 3B.</title>
        <authorList>
            <person name="Haavelsrud O.E."/>
            <person name="Gaustad P."/>
        </authorList>
    </citation>
    <scope>NUCLEOTIDE SEQUENCE [LARGE SCALE GENOMIC DNA]</scope>
    <source>
        <strain evidence="3">910700640</strain>
    </source>
</reference>
<name>A0A0W0DP32_CANGB</name>
<dbReference type="GO" id="GO:0006260">
    <property type="term" value="P:DNA replication"/>
    <property type="evidence" value="ECO:0007669"/>
    <property type="project" value="UniProtKB-KW"/>
</dbReference>
<dbReference type="VEuPathDB" id="FungiDB:GWK60_B04719"/>
<dbReference type="GO" id="GO:0031390">
    <property type="term" value="C:Ctf18 RFC-like complex"/>
    <property type="evidence" value="ECO:0007669"/>
    <property type="project" value="EnsemblFungi"/>
</dbReference>
<dbReference type="Pfam" id="PF09724">
    <property type="entry name" value="Dcc1"/>
    <property type="match status" value="1"/>
</dbReference>
<gene>
    <name evidence="3" type="ORF">AO440_000369</name>
</gene>
<evidence type="ECO:0000313" key="4">
    <source>
        <dbReference type="Proteomes" id="UP000054886"/>
    </source>
</evidence>
<sequence>MVMKLYSKLQHDTSYKVVQLDDTILAAVKNGEPLQFKSMDETQSEVVLCSSNATWRLKQKNHSNCVMVMKRDTSSNLEDESEFCSLNDTTYEYELTKVPGSLNYHLIPLYDGEELSFKTTFKELLANSQCSNEEAMCEWHDIGGCILESGNICKLSDKFITRALDITLVSIMADSLDMSHLDLDEVLKSVRKDSETVKDNPFTKPVIETILNKFGTQEKDHKWHIDKKRITYWYGLETLKKFAMGISKEQQYPLNQEEFLIKWKSQMPPYFPNSDLDIRELRGHYYLDRHTDEIHYIDKKSLPGDIKQRLVYLFKLQSQWNPDEMAPLMQDLNQKNTKFESFIIKYARIKRLSSKQKVVIQR</sequence>
<dbReference type="OrthoDB" id="276989at2759"/>